<feature type="compositionally biased region" description="Low complexity" evidence="3">
    <location>
        <begin position="127"/>
        <end position="145"/>
    </location>
</feature>
<gene>
    <name evidence="7" type="ordered locus">FsymDg_0608</name>
</gene>
<evidence type="ECO:0000313" key="8">
    <source>
        <dbReference type="Proteomes" id="UP000001549"/>
    </source>
</evidence>
<feature type="domain" description="Peptidoglycan binding-like" evidence="5">
    <location>
        <begin position="177"/>
        <end position="230"/>
    </location>
</feature>
<evidence type="ECO:0000256" key="2">
    <source>
        <dbReference type="ARBA" id="ARBA00022801"/>
    </source>
</evidence>
<dbReference type="HOGENOM" id="CLU_089927_0_0_11"/>
<dbReference type="Pfam" id="PF01471">
    <property type="entry name" value="PG_binding_1"/>
    <property type="match status" value="1"/>
</dbReference>
<feature type="signal peptide" evidence="4">
    <location>
        <begin position="1"/>
        <end position="45"/>
    </location>
</feature>
<accession>F8AUU0</accession>
<dbReference type="EMBL" id="CP002801">
    <property type="protein sequence ID" value="AEH08134.1"/>
    <property type="molecule type" value="Genomic_DNA"/>
</dbReference>
<dbReference type="Pfam" id="PF06737">
    <property type="entry name" value="Transglycosylas"/>
    <property type="match status" value="1"/>
</dbReference>
<evidence type="ECO:0000256" key="3">
    <source>
        <dbReference type="SAM" id="MobiDB-lite"/>
    </source>
</evidence>
<keyword evidence="2" id="KW-0378">Hydrolase</keyword>
<dbReference type="AlphaFoldDB" id="F8AUU0"/>
<dbReference type="SUPFAM" id="SSF53955">
    <property type="entry name" value="Lysozyme-like"/>
    <property type="match status" value="1"/>
</dbReference>
<protein>
    <submittedName>
        <fullName evidence="7">Transglycosylase-like domain protein</fullName>
    </submittedName>
</protein>
<feature type="region of interest" description="Disordered" evidence="3">
    <location>
        <begin position="127"/>
        <end position="147"/>
    </location>
</feature>
<comment type="similarity">
    <text evidence="1">Belongs to the transglycosylase family. Rpf subfamily.</text>
</comment>
<keyword evidence="4" id="KW-0732">Signal</keyword>
<dbReference type="SUPFAM" id="SSF47090">
    <property type="entry name" value="PGBD-like"/>
    <property type="match status" value="1"/>
</dbReference>
<dbReference type="eggNOG" id="COG3409">
    <property type="taxonomic scope" value="Bacteria"/>
</dbReference>
<evidence type="ECO:0000259" key="6">
    <source>
        <dbReference type="Pfam" id="PF06737"/>
    </source>
</evidence>
<reference evidence="7 8" key="1">
    <citation type="submission" date="2011-05" db="EMBL/GenBank/DDBJ databases">
        <title>Complete sequence of chromosome of Frankia symbiont of Datisca glomerata.</title>
        <authorList>
            <consortium name="US DOE Joint Genome Institute"/>
            <person name="Lucas S."/>
            <person name="Han J."/>
            <person name="Lapidus A."/>
            <person name="Cheng J.-F."/>
            <person name="Goodwin L."/>
            <person name="Pitluck S."/>
            <person name="Peters L."/>
            <person name="Mikhailova N."/>
            <person name="Chertkov O."/>
            <person name="Teshima H."/>
            <person name="Han C."/>
            <person name="Tapia R."/>
            <person name="Land M."/>
            <person name="Hauser L."/>
            <person name="Kyrpides N."/>
            <person name="Ivanova N."/>
            <person name="Pagani I."/>
            <person name="Berry A."/>
            <person name="Pawlowski K."/>
            <person name="Persson T."/>
            <person name="Vanden Heuvel B."/>
            <person name="Benson D."/>
            <person name="Woyke T."/>
        </authorList>
    </citation>
    <scope>NUCLEOTIDE SEQUENCE [LARGE SCALE GENOMIC DNA]</scope>
    <source>
        <strain evidence="8">4085684</strain>
    </source>
</reference>
<keyword evidence="8" id="KW-1185">Reference proteome</keyword>
<evidence type="ECO:0000313" key="7">
    <source>
        <dbReference type="EMBL" id="AEH08134.1"/>
    </source>
</evidence>
<dbReference type="Gene3D" id="1.10.101.10">
    <property type="entry name" value="PGBD-like superfamily/PGBD"/>
    <property type="match status" value="1"/>
</dbReference>
<proteinExistence type="inferred from homology"/>
<dbReference type="InterPro" id="IPR036365">
    <property type="entry name" value="PGBD-like_sf"/>
</dbReference>
<dbReference type="InterPro" id="IPR010618">
    <property type="entry name" value="RPF"/>
</dbReference>
<dbReference type="STRING" id="656024.FsymDg_0608"/>
<dbReference type="Proteomes" id="UP000001549">
    <property type="component" value="Chromosome"/>
</dbReference>
<evidence type="ECO:0000256" key="1">
    <source>
        <dbReference type="ARBA" id="ARBA00010830"/>
    </source>
</evidence>
<feature type="domain" description="Resuscitation-promoting factor core lysozyme-like" evidence="6">
    <location>
        <begin position="45"/>
        <end position="116"/>
    </location>
</feature>
<dbReference type="InterPro" id="IPR023346">
    <property type="entry name" value="Lysozyme-like_dom_sf"/>
</dbReference>
<dbReference type="Gene3D" id="1.10.530.10">
    <property type="match status" value="1"/>
</dbReference>
<name>F8AUU0_9ACTN</name>
<feature type="chain" id="PRO_5003374096" evidence="4">
    <location>
        <begin position="46"/>
        <end position="233"/>
    </location>
</feature>
<evidence type="ECO:0000256" key="4">
    <source>
        <dbReference type="SAM" id="SignalP"/>
    </source>
</evidence>
<dbReference type="KEGG" id="fsy:FsymDg_0608"/>
<organism evidence="7 8">
    <name type="scientific">Candidatus Protofrankia datiscae</name>
    <dbReference type="NCBI Taxonomy" id="2716812"/>
    <lineage>
        <taxon>Bacteria</taxon>
        <taxon>Bacillati</taxon>
        <taxon>Actinomycetota</taxon>
        <taxon>Actinomycetes</taxon>
        <taxon>Frankiales</taxon>
        <taxon>Frankiaceae</taxon>
        <taxon>Protofrankia</taxon>
    </lineage>
</organism>
<dbReference type="GO" id="GO:0016787">
    <property type="term" value="F:hydrolase activity"/>
    <property type="evidence" value="ECO:0007669"/>
    <property type="project" value="UniProtKB-KW"/>
</dbReference>
<evidence type="ECO:0000259" key="5">
    <source>
        <dbReference type="Pfam" id="PF01471"/>
    </source>
</evidence>
<dbReference type="InterPro" id="IPR036366">
    <property type="entry name" value="PGBDSf"/>
</dbReference>
<sequence length="233" mass="24256" precursor="true">MSSARSRNRHHETGRTRLGARALVVAPALAAAVSGSIVMSQPASAATTWAQLRQCESGGNYSTSTGNGYYGAYQFSLSTWQSLGYTGLPSSASPATQDEAALRLANRSGFGQWPVCGQGMGADQLAAGASSSGASSSGSGSVSAGGSTGTQRWVVSQSAQRLADNTLFTTGLIYQVRSDVRAWQRQMNRLGYRIKIDGRYGPQSAFAAVLLQGSRGLQEDGICGPRTRAATFG</sequence>
<dbReference type="InterPro" id="IPR002477">
    <property type="entry name" value="Peptidoglycan-bd-like"/>
</dbReference>
<dbReference type="RefSeq" id="WP_013872118.1">
    <property type="nucleotide sequence ID" value="NC_015656.1"/>
</dbReference>
<dbReference type="CDD" id="cd13925">
    <property type="entry name" value="RPF"/>
    <property type="match status" value="1"/>
</dbReference>